<dbReference type="SMART" id="SM00155">
    <property type="entry name" value="PLDc"/>
    <property type="match status" value="2"/>
</dbReference>
<protein>
    <submittedName>
        <fullName evidence="2">Phosphatidylserine/phosphatidylglycerophosphate/ cardiolipin synthase family protein</fullName>
    </submittedName>
</protein>
<proteinExistence type="predicted"/>
<evidence type="ECO:0000259" key="1">
    <source>
        <dbReference type="PROSITE" id="PS50035"/>
    </source>
</evidence>
<gene>
    <name evidence="2" type="ORF">FI836_04520</name>
</gene>
<feature type="domain" description="PLD phosphodiesterase" evidence="1">
    <location>
        <begin position="388"/>
        <end position="415"/>
    </location>
</feature>
<name>A0ABX5VY78_9CHLA</name>
<dbReference type="Pfam" id="PF13091">
    <property type="entry name" value="PLDc_2"/>
    <property type="match status" value="1"/>
</dbReference>
<organism evidence="2 3">
    <name type="scientific">Chlamydophila parapsittaci</name>
    <dbReference type="NCBI Taxonomy" id="344886"/>
    <lineage>
        <taxon>Bacteria</taxon>
        <taxon>Pseudomonadati</taxon>
        <taxon>Chlamydiota</taxon>
        <taxon>Chlamydiia</taxon>
        <taxon>Chlamydiales</taxon>
        <taxon>Chlamydiaceae</taxon>
        <taxon>Chlamydia/Chlamydophila group</taxon>
        <taxon>Chlamydia</taxon>
    </lineage>
</organism>
<evidence type="ECO:0000313" key="2">
    <source>
        <dbReference type="EMBL" id="QDE37538.1"/>
    </source>
</evidence>
<sequence>MFMNKMRWSLIIALVFVFITKDAPAFIVHFPESKEHAGVIVHDNSVEVYESILSAIDVANHYIELSPCMAGGNLLKEIIEHIDTRMALISELRAYLLIQPTFIDSDDKSVLESIKSRWPDRFFYLFTGCPPGPSILSPNVIESHVKISIVDGKYIFMGGTNFEDFMCTRGDSIPEPVESPRLVIGGIHRPLAFRDQDITVSSAQLGTELRKEYHAHYALWSAYAERPWFNKNVDDFRALPFPQLAIEDAQATYCREIEENSDLVSTDLKNIRVIFSGPDESNNAITQGYIDLIDNAKKSIKIANMYFIPNDKILESLRSASLSRKVHTEVITNGSNENSPKLTEVYAWGNRMNYFFLSYGERPALWKKFVFSKKQPSSSLFINEYYVRDTQLHKKCMIVDDRVFVIGSYNFGKKSDLFDYEGIILIDSPEVAAKANVVFKKDLSLSKPVEHSEILDWYFDPMYNLLGHLQINFMPA</sequence>
<keyword evidence="3" id="KW-1185">Reference proteome</keyword>
<dbReference type="InterPro" id="IPR025202">
    <property type="entry name" value="PLD-like_dom"/>
</dbReference>
<dbReference type="PROSITE" id="PS50035">
    <property type="entry name" value="PLD"/>
    <property type="match status" value="2"/>
</dbReference>
<dbReference type="InterPro" id="IPR001736">
    <property type="entry name" value="PLipase_D/transphosphatidylase"/>
</dbReference>
<dbReference type="EMBL" id="CP041038">
    <property type="protein sequence ID" value="QDE37538.1"/>
    <property type="molecule type" value="Genomic_DNA"/>
</dbReference>
<feature type="domain" description="PLD phosphodiesterase" evidence="1">
    <location>
        <begin position="144"/>
        <end position="166"/>
    </location>
</feature>
<dbReference type="Proteomes" id="UP000320536">
    <property type="component" value="Chromosome"/>
</dbReference>
<accession>A0ABX5VY78</accession>
<dbReference type="Gene3D" id="3.30.870.10">
    <property type="entry name" value="Endonuclease Chain A"/>
    <property type="match status" value="2"/>
</dbReference>
<reference evidence="2 3" key="1">
    <citation type="journal article" date="2020" name="Data Brief">
        <title>Data of de novo genome assembly of the Chlamydia psittaci strain isolated from the livestock in Volga Region, Russian Federation.</title>
        <authorList>
            <person name="Feodorova V.A."/>
            <person name="Zaitsev S.S."/>
            <person name="Khizhnyakova M.A."/>
            <person name="Saltykov Y.V."/>
            <person name="Evstifeev V.V."/>
            <person name="Khusainov F.M."/>
            <person name="Yakovlev S.I."/>
            <person name="Larionova O.S."/>
            <person name="Motin V.L."/>
        </authorList>
    </citation>
    <scope>NUCLEOTIDE SEQUENCE [LARGE SCALE GENOMIC DNA]</scope>
    <source>
        <strain evidence="2 3">Rostinovo-70</strain>
    </source>
</reference>
<dbReference type="PANTHER" id="PTHR21248">
    <property type="entry name" value="CARDIOLIPIN SYNTHASE"/>
    <property type="match status" value="1"/>
</dbReference>
<dbReference type="PANTHER" id="PTHR21248:SF22">
    <property type="entry name" value="PHOSPHOLIPASE D"/>
    <property type="match status" value="1"/>
</dbReference>
<evidence type="ECO:0000313" key="3">
    <source>
        <dbReference type="Proteomes" id="UP000320536"/>
    </source>
</evidence>
<dbReference type="SUPFAM" id="SSF56024">
    <property type="entry name" value="Phospholipase D/nuclease"/>
    <property type="match status" value="2"/>
</dbReference>